<dbReference type="InterPro" id="IPR001969">
    <property type="entry name" value="Aspartic_peptidase_AS"/>
</dbReference>
<feature type="region of interest" description="Disordered" evidence="2">
    <location>
        <begin position="88"/>
        <end position="118"/>
    </location>
</feature>
<dbReference type="Gene3D" id="4.10.60.10">
    <property type="entry name" value="Zinc finger, CCHC-type"/>
    <property type="match status" value="1"/>
</dbReference>
<evidence type="ECO:0000256" key="2">
    <source>
        <dbReference type="SAM" id="MobiDB-lite"/>
    </source>
</evidence>
<dbReference type="Proteomes" id="UP000683360">
    <property type="component" value="Unassembled WGS sequence"/>
</dbReference>
<dbReference type="GO" id="GO:0008270">
    <property type="term" value="F:zinc ion binding"/>
    <property type="evidence" value="ECO:0007669"/>
    <property type="project" value="UniProtKB-KW"/>
</dbReference>
<dbReference type="SUPFAM" id="SSF57756">
    <property type="entry name" value="Retrovirus zinc finger-like domains"/>
    <property type="match status" value="1"/>
</dbReference>
<dbReference type="OrthoDB" id="6117954at2759"/>
<dbReference type="SUPFAM" id="SSF50630">
    <property type="entry name" value="Acid proteases"/>
    <property type="match status" value="1"/>
</dbReference>
<dbReference type="GO" id="GO:0003676">
    <property type="term" value="F:nucleic acid binding"/>
    <property type="evidence" value="ECO:0007669"/>
    <property type="project" value="InterPro"/>
</dbReference>
<accession>A0A8S3PRN4</accession>
<protein>
    <recommendedName>
        <fullName evidence="3">CCHC-type domain-containing protein</fullName>
    </recommendedName>
</protein>
<reference evidence="4" key="1">
    <citation type="submission" date="2021-03" db="EMBL/GenBank/DDBJ databases">
        <authorList>
            <person name="Bekaert M."/>
        </authorList>
    </citation>
    <scope>NUCLEOTIDE SEQUENCE</scope>
</reference>
<keyword evidence="5" id="KW-1185">Reference proteome</keyword>
<dbReference type="PROSITE" id="PS50158">
    <property type="entry name" value="ZF_CCHC"/>
    <property type="match status" value="1"/>
</dbReference>
<feature type="domain" description="CCHC-type" evidence="3">
    <location>
        <begin position="71"/>
        <end position="86"/>
    </location>
</feature>
<gene>
    <name evidence="4" type="ORF">MEDL_1578</name>
</gene>
<dbReference type="EMBL" id="CAJPWZ010000112">
    <property type="protein sequence ID" value="CAG2185999.1"/>
    <property type="molecule type" value="Genomic_DNA"/>
</dbReference>
<evidence type="ECO:0000259" key="3">
    <source>
        <dbReference type="PROSITE" id="PS50158"/>
    </source>
</evidence>
<proteinExistence type="predicted"/>
<dbReference type="InterPro" id="IPR001878">
    <property type="entry name" value="Znf_CCHC"/>
</dbReference>
<sequence>MQDAEVVSNQAIKSEHTSKDNSEILKLLTKQQEMLEKQQQQIERLSNRSNVKTYSDSTNNDVYNSHKPIVCYNCGGKGHKHPECPSAFHAQRSDEKTQKTQTRGQFRGKGRGYRGRYKQRGNRYQGRGAVVPSDSEESNIFKNIASKSPETEIVVENQSVIALIDTGSQVSTVTETYFKTLLQKKPILHDITRWMKVTGANDLPILYLGYIELNISVAKTMIPNVGFLVVKDTDNISKLPFLLGSNFCMKMKEALEVYNETEINNLIGKQLSSIFTVYNNSFDCEIDSPKISFVKIAGSSPVHIPGNSMKTVMCTTRQKTIMKSIVQLFSHYKVTKALYRETLW</sequence>
<dbReference type="PROSITE" id="PS00141">
    <property type="entry name" value="ASP_PROTEASE"/>
    <property type="match status" value="1"/>
</dbReference>
<organism evidence="4 5">
    <name type="scientific">Mytilus edulis</name>
    <name type="common">Blue mussel</name>
    <dbReference type="NCBI Taxonomy" id="6550"/>
    <lineage>
        <taxon>Eukaryota</taxon>
        <taxon>Metazoa</taxon>
        <taxon>Spiralia</taxon>
        <taxon>Lophotrochozoa</taxon>
        <taxon>Mollusca</taxon>
        <taxon>Bivalvia</taxon>
        <taxon>Autobranchia</taxon>
        <taxon>Pteriomorphia</taxon>
        <taxon>Mytilida</taxon>
        <taxon>Mytiloidea</taxon>
        <taxon>Mytilidae</taxon>
        <taxon>Mytilinae</taxon>
        <taxon>Mytilus</taxon>
    </lineage>
</organism>
<feature type="region of interest" description="Disordered" evidence="2">
    <location>
        <begin position="1"/>
        <end position="20"/>
    </location>
</feature>
<dbReference type="GO" id="GO:0006508">
    <property type="term" value="P:proteolysis"/>
    <property type="evidence" value="ECO:0007669"/>
    <property type="project" value="InterPro"/>
</dbReference>
<dbReference type="InterPro" id="IPR021109">
    <property type="entry name" value="Peptidase_aspartic_dom_sf"/>
</dbReference>
<keyword evidence="1" id="KW-0479">Metal-binding</keyword>
<dbReference type="InterPro" id="IPR036875">
    <property type="entry name" value="Znf_CCHC_sf"/>
</dbReference>
<dbReference type="Gene3D" id="2.40.70.10">
    <property type="entry name" value="Acid Proteases"/>
    <property type="match status" value="1"/>
</dbReference>
<dbReference type="AlphaFoldDB" id="A0A8S3PRN4"/>
<keyword evidence="1" id="KW-0862">Zinc</keyword>
<comment type="caution">
    <text evidence="4">The sequence shown here is derived from an EMBL/GenBank/DDBJ whole genome shotgun (WGS) entry which is preliminary data.</text>
</comment>
<feature type="compositionally biased region" description="Basic residues" evidence="2">
    <location>
        <begin position="106"/>
        <end position="118"/>
    </location>
</feature>
<evidence type="ECO:0000313" key="5">
    <source>
        <dbReference type="Proteomes" id="UP000683360"/>
    </source>
</evidence>
<name>A0A8S3PRN4_MYTED</name>
<evidence type="ECO:0000256" key="1">
    <source>
        <dbReference type="PROSITE-ProRule" id="PRU00047"/>
    </source>
</evidence>
<dbReference type="CDD" id="cd00303">
    <property type="entry name" value="retropepsin_like"/>
    <property type="match status" value="1"/>
</dbReference>
<keyword evidence="1" id="KW-0863">Zinc-finger</keyword>
<evidence type="ECO:0000313" key="4">
    <source>
        <dbReference type="EMBL" id="CAG2185999.1"/>
    </source>
</evidence>
<dbReference type="GO" id="GO:0004190">
    <property type="term" value="F:aspartic-type endopeptidase activity"/>
    <property type="evidence" value="ECO:0007669"/>
    <property type="project" value="InterPro"/>
</dbReference>